<feature type="region of interest" description="Disordered" evidence="7">
    <location>
        <begin position="853"/>
        <end position="876"/>
    </location>
</feature>
<dbReference type="Gene3D" id="3.30.460.20">
    <property type="entry name" value="CorA soluble domain-like"/>
    <property type="match status" value="1"/>
</dbReference>
<feature type="region of interest" description="Disordered" evidence="7">
    <location>
        <begin position="217"/>
        <end position="241"/>
    </location>
</feature>
<sequence>MVYRKRKLESEQEPSNALVVELDKKKQVTVRQYNGVSLVDIREFYLDKDTGEKKPGKKGISLTEDSYWKLVEAQAEIQSALVQLKEGGTKAQKTEPTTKIAVEKTEGAAGNESSDSKSSASSTKKTVKSAEIVEDDGSDSEAENQDISQDLELQDLNMAKKKSSKQRKLRSKQQAKDKSREGTQESHPNSRPVSPSGAHSHLNTLVDHNSLNAMHINSSSARERRQSEYDPSTRRSSFAPLTDRNLQTLLEQNNAQNSSHRFGSVALDMDRFARDQHPGGHDQQDHYSDHSHGSGASLEFGESNPPSEHSSDSTSLDDVCYLDYYDDEDGGTGKSHKWPDLEVLEEYIQEELDELQEEESDINEVNFRYPVARRVSHSQNERDASPDDEEDAPLLNQVQINEVDNWDQKSAQLKFRPKPLQPWEASQSKIHTILNNGTKAKADALCRFTYFREDLDKTLHSPTLAGLIADSEKIDTTDEHYIKNALKELFDPHHSSFHHRSPRAATPSAEPHPDGSNGREAHHSRHGSVPPAVSRTSAAAHNLKGSTPQAGASHASLANAGVHPGTTSVNSLSTSPSTRPDPFWLDILDPSEEEMKVISKTFGLHPLTTEDIFMDEAREKVEMFNSYYFLCFTSFDIVYERRKQKAKEHEKKISKLMEYNNQTSKFSIDWLKSLLFKKDDGMMRSNAKRSGSSSNKSKAKRIRNGELCPLNMYMIVFKHGVLTFHFSATPHPINVRRRARMLKDHLTVSPDWICYALIDDITDSFAPMIDSIESEVYLIEDEIMRMHSGDRESSDDSDESDEESIADFHEQRPRHSGGDDVFIRRHRSKSIVENPEPSKLDFLRLRKRNSRPDYISVGSKRSGRSRTSTTTSTDSSRIVAWKRKGDMLRRIGECRKRVMSVMRLLSTKADVIKGYSKRFSESDVVKGAEDNPFITTRSSSKQEILMYLGDIQDHIVTMVQSLNHYEKLLARSHSNYLAQINIDMTKVNNDTNDVLGKITVIGTIVLPVNVVTGLWGMNCIVPGQDAPGLTWFWGILFGIFLFSISSYLYAKKVYNL</sequence>
<dbReference type="InterPro" id="IPR003173">
    <property type="entry name" value="PC4_C"/>
</dbReference>
<feature type="domain" description="Transcriptional coactivator p15 (PC4) C-terminal" evidence="9">
    <location>
        <begin position="21"/>
        <end position="73"/>
    </location>
</feature>
<keyword evidence="5 8" id="KW-0472">Membrane</keyword>
<dbReference type="InterPro" id="IPR009044">
    <property type="entry name" value="ssDNA-bd_transcriptional_reg"/>
</dbReference>
<feature type="compositionally biased region" description="Basic and acidic residues" evidence="7">
    <location>
        <begin position="174"/>
        <end position="184"/>
    </location>
</feature>
<dbReference type="InterPro" id="IPR045863">
    <property type="entry name" value="CorA_TM1_TM2"/>
</dbReference>
<dbReference type="InterPro" id="IPR002523">
    <property type="entry name" value="MgTranspt_CorA/ZnTranspt_ZntB"/>
</dbReference>
<dbReference type="GO" id="GO:0010961">
    <property type="term" value="P:intracellular magnesium ion homeostasis"/>
    <property type="evidence" value="ECO:0007669"/>
    <property type="project" value="TreeGrafter"/>
</dbReference>
<evidence type="ECO:0000256" key="5">
    <source>
        <dbReference type="ARBA" id="ARBA00023136"/>
    </source>
</evidence>
<keyword evidence="3 8" id="KW-0812">Transmembrane</keyword>
<feature type="region of interest" description="Disordered" evidence="7">
    <location>
        <begin position="493"/>
        <end position="578"/>
    </location>
</feature>
<dbReference type="SUPFAM" id="SSF143865">
    <property type="entry name" value="CorA soluble domain-like"/>
    <property type="match status" value="1"/>
</dbReference>
<feature type="compositionally biased region" description="Polar residues" evidence="7">
    <location>
        <begin position="565"/>
        <end position="578"/>
    </location>
</feature>
<dbReference type="SUPFAM" id="SSF54447">
    <property type="entry name" value="ssDNA-binding transcriptional regulator domain"/>
    <property type="match status" value="1"/>
</dbReference>
<feature type="compositionally biased region" description="Basic and acidic residues" evidence="7">
    <location>
        <begin position="806"/>
        <end position="823"/>
    </location>
</feature>
<dbReference type="Proteomes" id="UP000244309">
    <property type="component" value="Unassembled WGS sequence"/>
</dbReference>
<evidence type="ECO:0000256" key="2">
    <source>
        <dbReference type="ARBA" id="ARBA00009765"/>
    </source>
</evidence>
<keyword evidence="11" id="KW-1185">Reference proteome</keyword>
<evidence type="ECO:0000259" key="9">
    <source>
        <dbReference type="Pfam" id="PF02229"/>
    </source>
</evidence>
<feature type="region of interest" description="Disordered" evidence="7">
    <location>
        <begin position="273"/>
        <end position="315"/>
    </location>
</feature>
<evidence type="ECO:0000256" key="8">
    <source>
        <dbReference type="SAM" id="Phobius"/>
    </source>
</evidence>
<feature type="transmembrane region" description="Helical" evidence="8">
    <location>
        <begin position="994"/>
        <end position="1017"/>
    </location>
</feature>
<dbReference type="SUPFAM" id="SSF144083">
    <property type="entry name" value="Magnesium transport protein CorA, transmembrane region"/>
    <property type="match status" value="1"/>
</dbReference>
<dbReference type="Gene3D" id="1.20.58.340">
    <property type="entry name" value="Magnesium transport protein CorA, transmembrane region"/>
    <property type="match status" value="3"/>
</dbReference>
<feature type="region of interest" description="Disordered" evidence="7">
    <location>
        <begin position="787"/>
        <end position="828"/>
    </location>
</feature>
<comment type="similarity">
    <text evidence="2">Belongs to the CorA metal ion transporter (MIT) (TC 1.A.35) family.</text>
</comment>
<dbReference type="STRING" id="45357.A0A2V1ASA8"/>
<evidence type="ECO:0000256" key="3">
    <source>
        <dbReference type="ARBA" id="ARBA00022692"/>
    </source>
</evidence>
<dbReference type="RefSeq" id="XP_025341346.1">
    <property type="nucleotide sequence ID" value="XM_025485881.1"/>
</dbReference>
<keyword evidence="4 8" id="KW-1133">Transmembrane helix</keyword>
<proteinExistence type="inferred from homology"/>
<dbReference type="PANTHER" id="PTHR21535:SF51">
    <property type="entry name" value="MANGANESE RESISTANCE PROTEIN MNR2"/>
    <property type="match status" value="1"/>
</dbReference>
<dbReference type="Pfam" id="PF02229">
    <property type="entry name" value="PC4"/>
    <property type="match status" value="1"/>
</dbReference>
<feature type="region of interest" description="Disordered" evidence="7">
    <location>
        <begin position="84"/>
        <end position="203"/>
    </location>
</feature>
<dbReference type="GO" id="GO:0003677">
    <property type="term" value="F:DNA binding"/>
    <property type="evidence" value="ECO:0007669"/>
    <property type="project" value="InterPro"/>
</dbReference>
<evidence type="ECO:0000256" key="4">
    <source>
        <dbReference type="ARBA" id="ARBA00022989"/>
    </source>
</evidence>
<gene>
    <name evidence="10" type="ORF">CXQ85_002194</name>
</gene>
<evidence type="ECO:0000313" key="11">
    <source>
        <dbReference type="Proteomes" id="UP000244309"/>
    </source>
</evidence>
<dbReference type="GO" id="GO:0000329">
    <property type="term" value="C:fungal-type vacuole membrane"/>
    <property type="evidence" value="ECO:0007669"/>
    <property type="project" value="TreeGrafter"/>
</dbReference>
<feature type="transmembrane region" description="Helical" evidence="8">
    <location>
        <begin position="1029"/>
        <end position="1050"/>
    </location>
</feature>
<feature type="coiled-coil region" evidence="6">
    <location>
        <begin position="341"/>
        <end position="368"/>
    </location>
</feature>
<dbReference type="OrthoDB" id="29879at2759"/>
<keyword evidence="6" id="KW-0175">Coiled coil</keyword>
<dbReference type="EMBL" id="PKFO01000003">
    <property type="protein sequence ID" value="PVH20406.1"/>
    <property type="molecule type" value="Genomic_DNA"/>
</dbReference>
<feature type="compositionally biased region" description="Basic residues" evidence="7">
    <location>
        <begin position="159"/>
        <end position="173"/>
    </location>
</feature>
<organism evidence="10 11">
    <name type="scientific">Candidozyma haemuli</name>
    <dbReference type="NCBI Taxonomy" id="45357"/>
    <lineage>
        <taxon>Eukaryota</taxon>
        <taxon>Fungi</taxon>
        <taxon>Dikarya</taxon>
        <taxon>Ascomycota</taxon>
        <taxon>Saccharomycotina</taxon>
        <taxon>Pichiomycetes</taxon>
        <taxon>Metschnikowiaceae</taxon>
        <taxon>Candidozyma</taxon>
    </lineage>
</organism>
<feature type="compositionally biased region" description="Basic and acidic residues" evidence="7">
    <location>
        <begin position="273"/>
        <end position="292"/>
    </location>
</feature>
<comment type="caution">
    <text evidence="10">The sequence shown here is derived from an EMBL/GenBank/DDBJ whole genome shotgun (WGS) entry which is preliminary data.</text>
</comment>
<feature type="compositionally biased region" description="Low complexity" evidence="7">
    <location>
        <begin position="865"/>
        <end position="876"/>
    </location>
</feature>
<accession>A0A2V1ASA8</accession>
<dbReference type="GeneID" id="37007525"/>
<dbReference type="InterPro" id="IPR045861">
    <property type="entry name" value="CorA_cytoplasmic_dom"/>
</dbReference>
<evidence type="ECO:0000256" key="6">
    <source>
        <dbReference type="SAM" id="Coils"/>
    </source>
</evidence>
<dbReference type="PANTHER" id="PTHR21535">
    <property type="entry name" value="MAGNESIUM AND COBALT TRANSPORT PROTEIN/MITOCHONDRIAL IMPORT INNER MEMBRANE TRANSLOCASE SUBUNIT TIM8"/>
    <property type="match status" value="1"/>
</dbReference>
<dbReference type="VEuPathDB" id="FungiDB:CXQ85_002194"/>
<comment type="subcellular location">
    <subcellularLocation>
        <location evidence="1">Membrane</location>
        <topology evidence="1">Multi-pass membrane protein</topology>
    </subcellularLocation>
</comment>
<feature type="compositionally biased region" description="Acidic residues" evidence="7">
    <location>
        <begin position="132"/>
        <end position="144"/>
    </location>
</feature>
<feature type="compositionally biased region" description="Acidic residues" evidence="7">
    <location>
        <begin position="795"/>
        <end position="805"/>
    </location>
</feature>
<reference evidence="10 11" key="1">
    <citation type="submission" date="2017-12" db="EMBL/GenBank/DDBJ databases">
        <title>Genome Sequence of a Multidrug-Resistant Candida haemulonii Isolate from a Patient with Chronic Leg Ulcers in Israel.</title>
        <authorList>
            <person name="Chow N.A."/>
            <person name="Gade L."/>
            <person name="Batra D."/>
            <person name="Rowe L.A."/>
            <person name="Ben-Ami R."/>
            <person name="Loparev V.N."/>
            <person name="Litvintseva A.P."/>
        </authorList>
    </citation>
    <scope>NUCLEOTIDE SEQUENCE [LARGE SCALE GENOMIC DNA]</scope>
    <source>
        <strain evidence="10 11">B11899</strain>
    </source>
</reference>
<name>A0A2V1ASA8_9ASCO</name>
<evidence type="ECO:0000256" key="7">
    <source>
        <dbReference type="SAM" id="MobiDB-lite"/>
    </source>
</evidence>
<evidence type="ECO:0000256" key="1">
    <source>
        <dbReference type="ARBA" id="ARBA00004141"/>
    </source>
</evidence>
<dbReference type="FunFam" id="1.20.58.340:FF:000008">
    <property type="entry name" value="CorA family metal ion transporter"/>
    <property type="match status" value="1"/>
</dbReference>
<protein>
    <recommendedName>
        <fullName evidence="9">Transcriptional coactivator p15 (PC4) C-terminal domain-containing protein</fullName>
    </recommendedName>
</protein>
<dbReference type="Pfam" id="PF01544">
    <property type="entry name" value="CorA"/>
    <property type="match status" value="1"/>
</dbReference>
<evidence type="ECO:0000313" key="10">
    <source>
        <dbReference type="EMBL" id="PVH20406.1"/>
    </source>
</evidence>
<dbReference type="CDD" id="cd12829">
    <property type="entry name" value="Alr1p-like"/>
    <property type="match status" value="1"/>
</dbReference>
<dbReference type="GO" id="GO:0006355">
    <property type="term" value="P:regulation of DNA-templated transcription"/>
    <property type="evidence" value="ECO:0007669"/>
    <property type="project" value="InterPro"/>
</dbReference>
<feature type="compositionally biased region" description="Polar residues" evidence="7">
    <location>
        <begin position="534"/>
        <end position="550"/>
    </location>
</feature>
<feature type="compositionally biased region" description="Polar residues" evidence="7">
    <location>
        <begin position="304"/>
        <end position="315"/>
    </location>
</feature>
<feature type="compositionally biased region" description="Basic and acidic residues" evidence="7">
    <location>
        <begin position="511"/>
        <end position="521"/>
    </location>
</feature>
<dbReference type="Gene3D" id="2.30.31.10">
    <property type="entry name" value="Transcriptional Coactivator Pc4, Chain A"/>
    <property type="match status" value="1"/>
</dbReference>
<dbReference type="InterPro" id="IPR044089">
    <property type="entry name" value="Alr1-like"/>
</dbReference>
<dbReference type="AlphaFoldDB" id="A0A2V1ASA8"/>
<dbReference type="GO" id="GO:0015095">
    <property type="term" value="F:magnesium ion transmembrane transporter activity"/>
    <property type="evidence" value="ECO:0007669"/>
    <property type="project" value="InterPro"/>
</dbReference>
<feature type="compositionally biased region" description="Basic and acidic residues" evidence="7">
    <location>
        <begin position="221"/>
        <end position="233"/>
    </location>
</feature>